<dbReference type="InterPro" id="IPR036942">
    <property type="entry name" value="Beta-barrel_TonB_sf"/>
</dbReference>
<feature type="domain" description="Secretin/TonB short N-terminal" evidence="9">
    <location>
        <begin position="61"/>
        <end position="112"/>
    </location>
</feature>
<dbReference type="Pfam" id="PF13715">
    <property type="entry name" value="CarbopepD_reg_2"/>
    <property type="match status" value="1"/>
</dbReference>
<dbReference type="InterPro" id="IPR037066">
    <property type="entry name" value="Plug_dom_sf"/>
</dbReference>
<feature type="chain" id="PRO_5045623786" evidence="8">
    <location>
        <begin position="31"/>
        <end position="1123"/>
    </location>
</feature>
<comment type="subcellular location">
    <subcellularLocation>
        <location evidence="1 7">Cell outer membrane</location>
        <topology evidence="1 7">Multi-pass membrane protein</topology>
    </subcellularLocation>
</comment>
<gene>
    <name evidence="10" type="ORF">F1644_03035</name>
</gene>
<keyword evidence="3 7" id="KW-1134">Transmembrane beta strand</keyword>
<sequence length="1123" mass="127555">MRKKRKFQQTLRKMKLLTLFMLLGFCTCHATISAQEARIDLKMSDATLSQVFRNIEQLTEYMFIYKSEDVQSIQHINVDVRQTMVRDVLEKCLENTGLSFLFKENVIIIQKKTTDQEKKENRITGKVTDEKKEPLPGVTVIIKGTKLGTVTDVDGKYTLAVPVGNNALVFSMIGMKQKEEVIGKRTQIDVVMEEEISELEDVVVTGYYTQAKNSFTGAARTITAEELQMGGNQNILTALQNVDPSFMKIDNNLAGSNPNVVPEFQIRGAGSISGIESEYEGNPNTPVFIVDGFETTAEKVYDMDPYRVASITLLKDAAATAIYGSRASNGVVVITTNAPANGKMQVSYNVDASFYIADLSDYNVCNAVEKLEIEKLAGMYTSSSVTQQLTLNEWYSEKLANIKRGYDTYWLDKPLDAVAVANKHSLRLDGGNDNIRYGIELGYSNTPGVMKESGRRRLALGMELQYIYKNLTFRNNLTYSNVKATNSPYGSFSVYTKRNPYVRYKDDDGNYIYKVDEYVPIGGGGLGKDYYNPLYNTTLNTTDEEKYNDVTNNFGVDWSIMDGLRLKGSFSFTHQNTYKDNFKPAKHTDFADYEDDDFDRRGSYVGSRGENYSYDASLVMTYFYQLEKHVINANLGWNLQESVTREFTVKTEGFPNENLDYISFATQYEKDGSPAGDEYTSRLVGFLGNLNYSYDERYLLDLSFREDASSRFGSDKRWAPFWSVGLGWNLHNEEFLKNVTFINRLKIRGSYGLTGSQNYNPYQAMTTYKYLTGERYHHTVGAEVMALGNEKLGWQRTLQQNYGVDIDLWDERINFTGNYYIKLSKDVLTSVTLPPSLGFSSYMDNLGEVKNYGYELNLRVALVKNLSKQLYWSVNATALHNKNKLLKISNALRAYNDDQDEDTMSGSKSKESNRPKVRYVEGKSMNSIWVNQSLGVDPATGNELFQAVNGDIVTTWSTDNYVIGGCTDSDLEGTFGTNLAWKGFQLNVIFRYSYGGQIYNQTLVDKVQDADLRENVDRRVFEERWQKPGDQVMFTKLIGGATANATSVTKPTSRFIEDNNWLELSTLNLSYEFKMPWMKKIGLKRLKALFYMNDVFRVSTVKQERGIDYPFARNFSIGLQARF</sequence>
<keyword evidence="5 7" id="KW-0472">Membrane</keyword>
<dbReference type="Proteomes" id="UP001302374">
    <property type="component" value="Chromosome"/>
</dbReference>
<evidence type="ECO:0000256" key="6">
    <source>
        <dbReference type="ARBA" id="ARBA00023237"/>
    </source>
</evidence>
<dbReference type="Pfam" id="PF07660">
    <property type="entry name" value="STN"/>
    <property type="match status" value="1"/>
</dbReference>
<dbReference type="NCBIfam" id="TIGR04056">
    <property type="entry name" value="OMP_RagA_SusC"/>
    <property type="match status" value="1"/>
</dbReference>
<evidence type="ECO:0000256" key="7">
    <source>
        <dbReference type="PROSITE-ProRule" id="PRU01360"/>
    </source>
</evidence>
<keyword evidence="8" id="KW-0732">Signal</keyword>
<dbReference type="PROSITE" id="PS52016">
    <property type="entry name" value="TONB_DEPENDENT_REC_3"/>
    <property type="match status" value="1"/>
</dbReference>
<dbReference type="SUPFAM" id="SSF49464">
    <property type="entry name" value="Carboxypeptidase regulatory domain-like"/>
    <property type="match status" value="1"/>
</dbReference>
<dbReference type="Gene3D" id="2.170.130.10">
    <property type="entry name" value="TonB-dependent receptor, plug domain"/>
    <property type="match status" value="1"/>
</dbReference>
<dbReference type="InterPro" id="IPR023996">
    <property type="entry name" value="TonB-dep_OMP_SusC/RagA"/>
</dbReference>
<dbReference type="SMART" id="SM00965">
    <property type="entry name" value="STN"/>
    <property type="match status" value="1"/>
</dbReference>
<dbReference type="NCBIfam" id="TIGR04057">
    <property type="entry name" value="SusC_RagA_signa"/>
    <property type="match status" value="1"/>
</dbReference>
<evidence type="ECO:0000256" key="8">
    <source>
        <dbReference type="SAM" id="SignalP"/>
    </source>
</evidence>
<evidence type="ECO:0000256" key="2">
    <source>
        <dbReference type="ARBA" id="ARBA00022448"/>
    </source>
</evidence>
<dbReference type="InterPro" id="IPR011662">
    <property type="entry name" value="Secretin/TonB_short_N"/>
</dbReference>
<dbReference type="InterPro" id="IPR039426">
    <property type="entry name" value="TonB-dep_rcpt-like"/>
</dbReference>
<dbReference type="SUPFAM" id="SSF56935">
    <property type="entry name" value="Porins"/>
    <property type="match status" value="1"/>
</dbReference>
<organism evidence="10 11">
    <name type="scientific">Butyricimonas paravirosa</name>
    <dbReference type="NCBI Taxonomy" id="1472417"/>
    <lineage>
        <taxon>Bacteria</taxon>
        <taxon>Pseudomonadati</taxon>
        <taxon>Bacteroidota</taxon>
        <taxon>Bacteroidia</taxon>
        <taxon>Bacteroidales</taxon>
        <taxon>Odoribacteraceae</taxon>
        <taxon>Butyricimonas</taxon>
    </lineage>
</organism>
<evidence type="ECO:0000256" key="4">
    <source>
        <dbReference type="ARBA" id="ARBA00022692"/>
    </source>
</evidence>
<keyword evidence="2 7" id="KW-0813">Transport</keyword>
<dbReference type="EMBL" id="CP043839">
    <property type="protein sequence ID" value="WOF11313.1"/>
    <property type="molecule type" value="Genomic_DNA"/>
</dbReference>
<evidence type="ECO:0000259" key="9">
    <source>
        <dbReference type="SMART" id="SM00965"/>
    </source>
</evidence>
<accession>A0ABZ0FSG4</accession>
<keyword evidence="4 7" id="KW-0812">Transmembrane</keyword>
<dbReference type="InterPro" id="IPR023997">
    <property type="entry name" value="TonB-dep_OMP_SusC/RagA_CS"/>
</dbReference>
<dbReference type="InterPro" id="IPR012910">
    <property type="entry name" value="Plug_dom"/>
</dbReference>
<name>A0ABZ0FSG4_9BACT</name>
<feature type="signal peptide" evidence="8">
    <location>
        <begin position="1"/>
        <end position="30"/>
    </location>
</feature>
<evidence type="ECO:0000313" key="11">
    <source>
        <dbReference type="Proteomes" id="UP001302374"/>
    </source>
</evidence>
<dbReference type="InterPro" id="IPR008969">
    <property type="entry name" value="CarboxyPept-like_regulatory"/>
</dbReference>
<comment type="similarity">
    <text evidence="7">Belongs to the TonB-dependent receptor family.</text>
</comment>
<keyword evidence="6 7" id="KW-0998">Cell outer membrane</keyword>
<dbReference type="Gene3D" id="2.40.170.20">
    <property type="entry name" value="TonB-dependent receptor, beta-barrel domain"/>
    <property type="match status" value="1"/>
</dbReference>
<evidence type="ECO:0000256" key="3">
    <source>
        <dbReference type="ARBA" id="ARBA00022452"/>
    </source>
</evidence>
<reference evidence="10 11" key="1">
    <citation type="submission" date="2019-09" db="EMBL/GenBank/DDBJ databases">
        <title>Butyricimonas paravirosa DSM 105722 (=214-4 = JCM 18677 = CCUG 65563).</title>
        <authorList>
            <person name="Le Roy T."/>
            <person name="Cani P.D."/>
        </authorList>
    </citation>
    <scope>NUCLEOTIDE SEQUENCE [LARGE SCALE GENOMIC DNA]</scope>
    <source>
        <strain evidence="10 11">DSM 105722</strain>
    </source>
</reference>
<keyword evidence="11" id="KW-1185">Reference proteome</keyword>
<dbReference type="Gene3D" id="2.60.40.1120">
    <property type="entry name" value="Carboxypeptidase-like, regulatory domain"/>
    <property type="match status" value="1"/>
</dbReference>
<protein>
    <submittedName>
        <fullName evidence="10">SusC/RagA family TonB-linked outer membrane protein</fullName>
    </submittedName>
</protein>
<evidence type="ECO:0000313" key="10">
    <source>
        <dbReference type="EMBL" id="WOF11313.1"/>
    </source>
</evidence>
<evidence type="ECO:0000256" key="5">
    <source>
        <dbReference type="ARBA" id="ARBA00023136"/>
    </source>
</evidence>
<evidence type="ECO:0000256" key="1">
    <source>
        <dbReference type="ARBA" id="ARBA00004571"/>
    </source>
</evidence>
<proteinExistence type="inferred from homology"/>
<dbReference type="Pfam" id="PF07715">
    <property type="entry name" value="Plug"/>
    <property type="match status" value="1"/>
</dbReference>